<keyword evidence="2 7" id="KW-0813">Transport</keyword>
<feature type="transmembrane region" description="Helical" evidence="7">
    <location>
        <begin position="74"/>
        <end position="96"/>
    </location>
</feature>
<dbReference type="GO" id="GO:0055085">
    <property type="term" value="P:transmembrane transport"/>
    <property type="evidence" value="ECO:0007669"/>
    <property type="project" value="InterPro"/>
</dbReference>
<dbReference type="SUPFAM" id="SSF161098">
    <property type="entry name" value="MetI-like"/>
    <property type="match status" value="1"/>
</dbReference>
<keyword evidence="3" id="KW-1003">Cell membrane</keyword>
<evidence type="ECO:0000313" key="9">
    <source>
        <dbReference type="EMBL" id="REG07191.1"/>
    </source>
</evidence>
<dbReference type="InterPro" id="IPR000515">
    <property type="entry name" value="MetI-like"/>
</dbReference>
<evidence type="ECO:0000256" key="1">
    <source>
        <dbReference type="ARBA" id="ARBA00004651"/>
    </source>
</evidence>
<comment type="caution">
    <text evidence="9">The sequence shown here is derived from an EMBL/GenBank/DDBJ whole genome shotgun (WGS) entry which is preliminary data.</text>
</comment>
<dbReference type="Pfam" id="PF00528">
    <property type="entry name" value="BPD_transp_1"/>
    <property type="match status" value="1"/>
</dbReference>
<dbReference type="OrthoDB" id="9796361at2"/>
<dbReference type="InterPro" id="IPR035906">
    <property type="entry name" value="MetI-like_sf"/>
</dbReference>
<evidence type="ECO:0000256" key="6">
    <source>
        <dbReference type="ARBA" id="ARBA00023136"/>
    </source>
</evidence>
<keyword evidence="5 7" id="KW-1133">Transmembrane helix</keyword>
<feature type="transmembrane region" description="Helical" evidence="7">
    <location>
        <begin position="134"/>
        <end position="152"/>
    </location>
</feature>
<evidence type="ECO:0000259" key="8">
    <source>
        <dbReference type="PROSITE" id="PS50928"/>
    </source>
</evidence>
<feature type="transmembrane region" description="Helical" evidence="7">
    <location>
        <begin position="21"/>
        <end position="41"/>
    </location>
</feature>
<dbReference type="Proteomes" id="UP000256388">
    <property type="component" value="Unassembled WGS sequence"/>
</dbReference>
<evidence type="ECO:0000313" key="10">
    <source>
        <dbReference type="Proteomes" id="UP000256388"/>
    </source>
</evidence>
<dbReference type="EMBL" id="QUMS01000003">
    <property type="protein sequence ID" value="REG07191.1"/>
    <property type="molecule type" value="Genomic_DNA"/>
</dbReference>
<evidence type="ECO:0000256" key="5">
    <source>
        <dbReference type="ARBA" id="ARBA00022989"/>
    </source>
</evidence>
<keyword evidence="4 7" id="KW-0812">Transmembrane</keyword>
<comment type="subcellular location">
    <subcellularLocation>
        <location evidence="1 7">Cell membrane</location>
        <topology evidence="1 7">Multi-pass membrane protein</topology>
    </subcellularLocation>
</comment>
<protein>
    <submittedName>
        <fullName evidence="9">NitT/TauT family transport system permease protein</fullName>
    </submittedName>
</protein>
<reference evidence="9 10" key="1">
    <citation type="submission" date="2018-08" db="EMBL/GenBank/DDBJ databases">
        <title>Genomic Encyclopedia of Type Strains, Phase IV (KMG-IV): sequencing the most valuable type-strain genomes for metagenomic binning, comparative biology and taxonomic classification.</title>
        <authorList>
            <person name="Goeker M."/>
        </authorList>
    </citation>
    <scope>NUCLEOTIDE SEQUENCE [LARGE SCALE GENOMIC DNA]</scope>
    <source>
        <strain evidence="9 10">DSM 23923</strain>
    </source>
</reference>
<feature type="transmembrane region" description="Helical" evidence="7">
    <location>
        <begin position="173"/>
        <end position="193"/>
    </location>
</feature>
<feature type="transmembrane region" description="Helical" evidence="7">
    <location>
        <begin position="231"/>
        <end position="248"/>
    </location>
</feature>
<feature type="transmembrane region" description="Helical" evidence="7">
    <location>
        <begin position="199"/>
        <end position="219"/>
    </location>
</feature>
<evidence type="ECO:0000256" key="4">
    <source>
        <dbReference type="ARBA" id="ARBA00022692"/>
    </source>
</evidence>
<proteinExistence type="inferred from homology"/>
<dbReference type="PANTHER" id="PTHR30151">
    <property type="entry name" value="ALKANE SULFONATE ABC TRANSPORTER-RELATED, MEMBRANE SUBUNIT"/>
    <property type="match status" value="1"/>
</dbReference>
<evidence type="ECO:0000256" key="2">
    <source>
        <dbReference type="ARBA" id="ARBA00022448"/>
    </source>
</evidence>
<feature type="domain" description="ABC transmembrane type-1" evidence="8">
    <location>
        <begin position="70"/>
        <end position="252"/>
    </location>
</feature>
<dbReference type="RefSeq" id="WP_116225666.1">
    <property type="nucleotide sequence ID" value="NZ_AP018437.1"/>
</dbReference>
<evidence type="ECO:0000256" key="7">
    <source>
        <dbReference type="RuleBase" id="RU363032"/>
    </source>
</evidence>
<gene>
    <name evidence="9" type="ORF">DFR64_2395</name>
</gene>
<dbReference type="AlphaFoldDB" id="A0A347ZW14"/>
<dbReference type="PROSITE" id="PS50928">
    <property type="entry name" value="ABC_TM1"/>
    <property type="match status" value="1"/>
</dbReference>
<sequence length="270" mass="29845">MTEQKKKSISLSSKLKSSLDFLFPFLIIGIVWEILVQTGIIELRSLPAPSTLLAKFWELTFVNGILWKHLGSSLYRLATGYLLAVLIGTALGALLAQKPLLHDMFEPSLNLLMSVPTIAWIPIFLITLGLGDKTVIIAIFTSSFFAITYNTMRGIEMIDKSIVNAAHLMGLHGLNLFLEVLLPASMLSIINGLRLAIGYAWRALVGGELLAAMIEWGLGKMVYQARYFNDASVMLLGLLIIGITGFLLDKTFLTILERNTVEKWGMTAKK</sequence>
<dbReference type="Gene3D" id="1.10.3720.10">
    <property type="entry name" value="MetI-like"/>
    <property type="match status" value="1"/>
</dbReference>
<name>A0A347ZW14_9CHLR</name>
<keyword evidence="10" id="KW-1185">Reference proteome</keyword>
<comment type="similarity">
    <text evidence="7">Belongs to the binding-protein-dependent transport system permease family.</text>
</comment>
<dbReference type="PANTHER" id="PTHR30151:SF0">
    <property type="entry name" value="ABC TRANSPORTER PERMEASE PROTEIN MJ0413-RELATED"/>
    <property type="match status" value="1"/>
</dbReference>
<organism evidence="9 10">
    <name type="scientific">Pelolinea submarina</name>
    <dbReference type="NCBI Taxonomy" id="913107"/>
    <lineage>
        <taxon>Bacteria</taxon>
        <taxon>Bacillati</taxon>
        <taxon>Chloroflexota</taxon>
        <taxon>Anaerolineae</taxon>
        <taxon>Anaerolineales</taxon>
        <taxon>Anaerolineaceae</taxon>
        <taxon>Pelolinea</taxon>
    </lineage>
</organism>
<dbReference type="GO" id="GO:0005886">
    <property type="term" value="C:plasma membrane"/>
    <property type="evidence" value="ECO:0007669"/>
    <property type="project" value="UniProtKB-SubCell"/>
</dbReference>
<feature type="transmembrane region" description="Helical" evidence="7">
    <location>
        <begin position="108"/>
        <end position="128"/>
    </location>
</feature>
<accession>A0A347ZW14</accession>
<evidence type="ECO:0000256" key="3">
    <source>
        <dbReference type="ARBA" id="ARBA00022475"/>
    </source>
</evidence>
<keyword evidence="6 7" id="KW-0472">Membrane</keyword>